<dbReference type="KEGG" id="glz:GLAREA_08116"/>
<dbReference type="OrthoDB" id="3530845at2759"/>
<feature type="transmembrane region" description="Helical" evidence="2">
    <location>
        <begin position="58"/>
        <end position="76"/>
    </location>
</feature>
<dbReference type="GeneID" id="19467166"/>
<dbReference type="HOGENOM" id="CLU_1133673_0_0_1"/>
<dbReference type="eggNOG" id="ENOG502SDEP">
    <property type="taxonomic scope" value="Eukaryota"/>
</dbReference>
<dbReference type="Proteomes" id="UP000016922">
    <property type="component" value="Unassembled WGS sequence"/>
</dbReference>
<name>S3CE35_GLAL2</name>
<keyword evidence="2" id="KW-1133">Transmembrane helix</keyword>
<reference evidence="3 4" key="1">
    <citation type="journal article" date="2013" name="BMC Genomics">
        <title>Genomics-driven discovery of the pneumocandin biosynthetic gene cluster in the fungus Glarea lozoyensis.</title>
        <authorList>
            <person name="Chen L."/>
            <person name="Yue Q."/>
            <person name="Zhang X."/>
            <person name="Xiang M."/>
            <person name="Wang C."/>
            <person name="Li S."/>
            <person name="Che Y."/>
            <person name="Ortiz-Lopez F.J."/>
            <person name="Bills G.F."/>
            <person name="Liu X."/>
            <person name="An Z."/>
        </authorList>
    </citation>
    <scope>NUCLEOTIDE SEQUENCE [LARGE SCALE GENOMIC DNA]</scope>
    <source>
        <strain evidence="4">ATCC 20868 / MF5171</strain>
    </source>
</reference>
<proteinExistence type="predicted"/>
<feature type="region of interest" description="Disordered" evidence="1">
    <location>
        <begin position="1"/>
        <end position="49"/>
    </location>
</feature>
<keyword evidence="2" id="KW-0812">Transmembrane</keyword>
<evidence type="ECO:0000256" key="1">
    <source>
        <dbReference type="SAM" id="MobiDB-lite"/>
    </source>
</evidence>
<sequence>MSKESGAESSQVAHVRDPSSVASPRRKSSRREKSQRSQKPTTFNHPILDDTSMNTAEILVLVTIAVGSVIIYLAIFPPEEEKEQLSTSIFNRPEEPIPEPSVTKDGKKYSTVWPNVPEKHRKCEDGGRHSGSLEVVTWETPEQGLGWGATEADESPSLKAEFEEEMKCNFEKFYEAWPMGFRWTCCGNPGDYKWGCDHHFYPGCRCDNCRFGYRLPAGFLDERNKSPHAKGLSLGQGNVHGQQIN</sequence>
<evidence type="ECO:0000313" key="3">
    <source>
        <dbReference type="EMBL" id="EPE24265.1"/>
    </source>
</evidence>
<keyword evidence="4" id="KW-1185">Reference proteome</keyword>
<dbReference type="AlphaFoldDB" id="S3CE35"/>
<protein>
    <submittedName>
        <fullName evidence="3">Uncharacterized protein</fullName>
    </submittedName>
</protein>
<keyword evidence="2" id="KW-0472">Membrane</keyword>
<evidence type="ECO:0000256" key="2">
    <source>
        <dbReference type="SAM" id="Phobius"/>
    </source>
</evidence>
<evidence type="ECO:0000313" key="4">
    <source>
        <dbReference type="Proteomes" id="UP000016922"/>
    </source>
</evidence>
<gene>
    <name evidence="3" type="ORF">GLAREA_08116</name>
</gene>
<accession>S3CE35</accession>
<feature type="region of interest" description="Disordered" evidence="1">
    <location>
        <begin position="91"/>
        <end position="110"/>
    </location>
</feature>
<dbReference type="EMBL" id="KE145373">
    <property type="protein sequence ID" value="EPE24265.1"/>
    <property type="molecule type" value="Genomic_DNA"/>
</dbReference>
<dbReference type="RefSeq" id="XP_008088353.1">
    <property type="nucleotide sequence ID" value="XM_008090162.1"/>
</dbReference>
<organism evidence="3 4">
    <name type="scientific">Glarea lozoyensis (strain ATCC 20868 / MF5171)</name>
    <dbReference type="NCBI Taxonomy" id="1116229"/>
    <lineage>
        <taxon>Eukaryota</taxon>
        <taxon>Fungi</taxon>
        <taxon>Dikarya</taxon>
        <taxon>Ascomycota</taxon>
        <taxon>Pezizomycotina</taxon>
        <taxon>Leotiomycetes</taxon>
        <taxon>Helotiales</taxon>
        <taxon>Helotiaceae</taxon>
        <taxon>Glarea</taxon>
    </lineage>
</organism>